<protein>
    <submittedName>
        <fullName evidence="2">PadR family transcriptional regulator</fullName>
    </submittedName>
</protein>
<dbReference type="KEGG" id="maqe:RJ40_10080"/>
<dbReference type="SUPFAM" id="SSF46785">
    <property type="entry name" value="Winged helix' DNA-binding domain"/>
    <property type="match status" value="1"/>
</dbReference>
<dbReference type="Proteomes" id="UP001042704">
    <property type="component" value="Chromosome"/>
</dbReference>
<evidence type="ECO:0000313" key="3">
    <source>
        <dbReference type="Proteomes" id="UP001042704"/>
    </source>
</evidence>
<dbReference type="EMBL" id="CP036172">
    <property type="protein sequence ID" value="QSZ67822.1"/>
    <property type="molecule type" value="Genomic_DNA"/>
</dbReference>
<dbReference type="InterPro" id="IPR036390">
    <property type="entry name" value="WH_DNA-bd_sf"/>
</dbReference>
<sequence>MHSIWKFTPEKGKERGLLTVLILHSLEKEPKSGYDLLKEIAEQTEGTWVPNKGTVYPLLKSLESEGLIRVKEVGKRSKTTYELTDAGEKTISNFKNEREGSEERVNFFKKMHLEIFGEENISLIHLMMDIRFYVEKLPEEKIDQAKEILKRSFEEIKTL</sequence>
<gene>
    <name evidence="2" type="ORF">RJ40_10080</name>
</gene>
<reference evidence="2" key="1">
    <citation type="journal article" date="2001" name="Int. J. Syst. Evol. Microbiol.">
        <title>Methanofollis aquaemaris sp. nov., a methanogen isolated from an aquaculture fish pond.</title>
        <authorList>
            <person name="Lai M.C."/>
            <person name="Chen S.C."/>
        </authorList>
    </citation>
    <scope>NUCLEOTIDE SEQUENCE</scope>
    <source>
        <strain evidence="2">N2F9704</strain>
    </source>
</reference>
<dbReference type="GeneID" id="76424719"/>
<feature type="domain" description="Transcription regulator PadR N-terminal" evidence="1">
    <location>
        <begin position="22"/>
        <end position="91"/>
    </location>
</feature>
<proteinExistence type="predicted"/>
<dbReference type="InterPro" id="IPR005149">
    <property type="entry name" value="Tscrpt_reg_PadR_N"/>
</dbReference>
<dbReference type="PANTHER" id="PTHR43252:SF2">
    <property type="entry name" value="TRANSCRIPTION REGULATOR, PADR-LIKE FAMILY"/>
    <property type="match status" value="1"/>
</dbReference>
<dbReference type="AlphaFoldDB" id="A0A8A3S706"/>
<name>A0A8A3S706_9EURY</name>
<dbReference type="InterPro" id="IPR036388">
    <property type="entry name" value="WH-like_DNA-bd_sf"/>
</dbReference>
<reference evidence="2" key="2">
    <citation type="submission" date="2019-02" db="EMBL/GenBank/DDBJ databases">
        <authorList>
            <person name="Chen S.-C."/>
            <person name="Chien H.-H."/>
            <person name="Lai M.-C."/>
        </authorList>
    </citation>
    <scope>NUCLEOTIDE SEQUENCE</scope>
    <source>
        <strain evidence="2">N2F9704</strain>
    </source>
</reference>
<dbReference type="Pfam" id="PF03551">
    <property type="entry name" value="PadR"/>
    <property type="match status" value="1"/>
</dbReference>
<evidence type="ECO:0000259" key="1">
    <source>
        <dbReference type="Pfam" id="PF03551"/>
    </source>
</evidence>
<dbReference type="RefSeq" id="WP_265580740.1">
    <property type="nucleotide sequence ID" value="NZ_CP036172.1"/>
</dbReference>
<keyword evidence="3" id="KW-1185">Reference proteome</keyword>
<organism evidence="2 3">
    <name type="scientific">Methanofollis aquaemaris</name>
    <dbReference type="NCBI Taxonomy" id="126734"/>
    <lineage>
        <taxon>Archaea</taxon>
        <taxon>Methanobacteriati</taxon>
        <taxon>Methanobacteriota</taxon>
        <taxon>Stenosarchaea group</taxon>
        <taxon>Methanomicrobia</taxon>
        <taxon>Methanomicrobiales</taxon>
        <taxon>Methanomicrobiaceae</taxon>
        <taxon>Methanofollis</taxon>
    </lineage>
</organism>
<dbReference type="PANTHER" id="PTHR43252">
    <property type="entry name" value="TRANSCRIPTIONAL REGULATOR YQJI"/>
    <property type="match status" value="1"/>
</dbReference>
<accession>A0A8A3S706</accession>
<dbReference type="Gene3D" id="1.10.10.10">
    <property type="entry name" value="Winged helix-like DNA-binding domain superfamily/Winged helix DNA-binding domain"/>
    <property type="match status" value="1"/>
</dbReference>
<evidence type="ECO:0000313" key="2">
    <source>
        <dbReference type="EMBL" id="QSZ67822.1"/>
    </source>
</evidence>